<organism evidence="11 12">
    <name type="scientific">Marinomonas mediterranea (strain ATCC 700492 / JCM 21426 / NBRC 103028 / MMB-1)</name>
    <dbReference type="NCBI Taxonomy" id="717774"/>
    <lineage>
        <taxon>Bacteria</taxon>
        <taxon>Pseudomonadati</taxon>
        <taxon>Pseudomonadota</taxon>
        <taxon>Gammaproteobacteria</taxon>
        <taxon>Oceanospirillales</taxon>
        <taxon>Oceanospirillaceae</taxon>
        <taxon>Marinomonas</taxon>
    </lineage>
</organism>
<dbReference type="GO" id="GO:0005886">
    <property type="term" value="C:plasma membrane"/>
    <property type="evidence" value="ECO:0007669"/>
    <property type="project" value="UniProtKB-SubCell"/>
</dbReference>
<dbReference type="HOGENOM" id="CLU_063626_4_0_6"/>
<feature type="transmembrane region" description="Helical" evidence="10">
    <location>
        <begin position="210"/>
        <end position="232"/>
    </location>
</feature>
<dbReference type="GO" id="GO:0006605">
    <property type="term" value="P:protein targeting"/>
    <property type="evidence" value="ECO:0007669"/>
    <property type="project" value="UniProtKB-UniRule"/>
</dbReference>
<keyword evidence="8 10" id="KW-0975">Bacterial flagellum</keyword>
<dbReference type="NCBIfam" id="TIGR01400">
    <property type="entry name" value="fliR"/>
    <property type="match status" value="1"/>
</dbReference>
<evidence type="ECO:0000256" key="8">
    <source>
        <dbReference type="ARBA" id="ARBA00023143"/>
    </source>
</evidence>
<evidence type="ECO:0000256" key="9">
    <source>
        <dbReference type="NCBIfam" id="TIGR01400"/>
    </source>
</evidence>
<proteinExistence type="inferred from homology"/>
<sequence>MFYLDTDQLLNITISFLLPFFRVGAFLMALPLFGSRLVSVQVRILFAFVISIAITPIVDIPSFDPISVAFIPLIAEQLLAGFVMGFVITILFQAFSLAGQLAAMKAGLGFAMSNDPANGVTVATMGQYFLSMVGLAFVGTNGHHVMFEFIVESFDYWPIGSGFALERLWDVVQLGGWMFEKALLIVLPLTVAVLIMNVSFGVVAKASPQLNIFALGFPVILLFSLLFFWMMLGDFLDIYRLFFEDIIVWMKVKWGISFNG</sequence>
<evidence type="ECO:0000256" key="5">
    <source>
        <dbReference type="ARBA" id="ARBA00022692"/>
    </source>
</evidence>
<comment type="subcellular location">
    <subcellularLocation>
        <location evidence="10">Cell membrane</location>
        <topology evidence="10">Multi-pass membrane protein</topology>
    </subcellularLocation>
    <subcellularLocation>
        <location evidence="10">Bacterial flagellum basal body</location>
    </subcellularLocation>
</comment>
<keyword evidence="11" id="KW-0966">Cell projection</keyword>
<comment type="similarity">
    <text evidence="2 10">Belongs to the FliR/MopE/SpaR family.</text>
</comment>
<keyword evidence="6 10" id="KW-1133">Transmembrane helix</keyword>
<keyword evidence="11" id="KW-0969">Cilium</keyword>
<feature type="transmembrane region" description="Helical" evidence="10">
    <location>
        <begin position="119"/>
        <end position="139"/>
    </location>
</feature>
<dbReference type="PATRIC" id="fig|717774.3.peg.3314"/>
<evidence type="ECO:0000256" key="7">
    <source>
        <dbReference type="ARBA" id="ARBA00023136"/>
    </source>
</evidence>
<feature type="transmembrane region" description="Helical" evidence="10">
    <location>
        <begin position="182"/>
        <end position="203"/>
    </location>
</feature>
<comment type="function">
    <text evidence="1 10">Role in flagellar biosynthesis.</text>
</comment>
<dbReference type="Proteomes" id="UP000001062">
    <property type="component" value="Chromosome"/>
</dbReference>
<feature type="transmembrane region" description="Helical" evidence="10">
    <location>
        <begin position="78"/>
        <end position="98"/>
    </location>
</feature>
<dbReference type="GO" id="GO:0044780">
    <property type="term" value="P:bacterial-type flagellum assembly"/>
    <property type="evidence" value="ECO:0007669"/>
    <property type="project" value="UniProtKB-UniRule"/>
</dbReference>
<dbReference type="GO" id="GO:0009425">
    <property type="term" value="C:bacterial-type flagellum basal body"/>
    <property type="evidence" value="ECO:0007669"/>
    <property type="project" value="UniProtKB-SubCell"/>
</dbReference>
<dbReference type="KEGG" id="mme:Marme_3221"/>
<evidence type="ECO:0000313" key="12">
    <source>
        <dbReference type="Proteomes" id="UP000001062"/>
    </source>
</evidence>
<dbReference type="STRING" id="717774.Marme_3221"/>
<dbReference type="eggNOG" id="COG1684">
    <property type="taxonomic scope" value="Bacteria"/>
</dbReference>
<dbReference type="PANTHER" id="PTHR30065:SF8">
    <property type="entry name" value="FLAGELLAR BIOSYNTHETIC PROTEIN FLIR"/>
    <property type="match status" value="1"/>
</dbReference>
<evidence type="ECO:0000256" key="6">
    <source>
        <dbReference type="ARBA" id="ARBA00022989"/>
    </source>
</evidence>
<dbReference type="RefSeq" id="WP_013662339.1">
    <property type="nucleotide sequence ID" value="NC_015276.1"/>
</dbReference>
<keyword evidence="11" id="KW-0282">Flagellum</keyword>
<keyword evidence="12" id="KW-1185">Reference proteome</keyword>
<protein>
    <recommendedName>
        <fullName evidence="3 9">Flagellar biosynthetic protein FliR</fullName>
    </recommendedName>
</protein>
<evidence type="ECO:0000313" key="11">
    <source>
        <dbReference type="EMBL" id="ADZ92437.1"/>
    </source>
</evidence>
<reference evidence="11 12" key="1">
    <citation type="journal article" date="2012" name="Stand. Genomic Sci.">
        <title>Complete genome sequence of the melanogenic marine bacterium Marinomonas mediterranea type strain (MMB-1(T)).</title>
        <authorList>
            <person name="Lucas-Elio P."/>
            <person name="Goodwin L."/>
            <person name="Woyke T."/>
            <person name="Pitluck S."/>
            <person name="Nolan M."/>
            <person name="Kyrpides N.C."/>
            <person name="Detter J.C."/>
            <person name="Copeland A."/>
            <person name="Teshima H."/>
            <person name="Bruce D."/>
            <person name="Detter C."/>
            <person name="Tapia R."/>
            <person name="Han S."/>
            <person name="Land M.L."/>
            <person name="Ivanova N."/>
            <person name="Mikhailova N."/>
            <person name="Johnston A.W."/>
            <person name="Sanchez-Amat A."/>
        </authorList>
    </citation>
    <scope>NUCLEOTIDE SEQUENCE [LARGE SCALE GENOMIC DNA]</scope>
    <source>
        <strain evidence="12">ATCC 700492 / JCM 21426 / NBRC 103028 / MMB-1</strain>
    </source>
</reference>
<dbReference type="AlphaFoldDB" id="F2K3J8"/>
<dbReference type="EMBL" id="CP002583">
    <property type="protein sequence ID" value="ADZ92437.1"/>
    <property type="molecule type" value="Genomic_DNA"/>
</dbReference>
<dbReference type="OrthoDB" id="9797790at2"/>
<keyword evidence="7 10" id="KW-0472">Membrane</keyword>
<name>F2K3J8_MARM1</name>
<accession>F2K3J8</accession>
<evidence type="ECO:0000256" key="2">
    <source>
        <dbReference type="ARBA" id="ARBA00009772"/>
    </source>
</evidence>
<feature type="transmembrane region" description="Helical" evidence="10">
    <location>
        <begin position="40"/>
        <end position="58"/>
    </location>
</feature>
<dbReference type="PANTHER" id="PTHR30065">
    <property type="entry name" value="FLAGELLAR BIOSYNTHETIC PROTEIN FLIR"/>
    <property type="match status" value="1"/>
</dbReference>
<keyword evidence="5 10" id="KW-0812">Transmembrane</keyword>
<feature type="transmembrane region" description="Helical" evidence="10">
    <location>
        <begin position="12"/>
        <end position="33"/>
    </location>
</feature>
<keyword evidence="4 10" id="KW-1003">Cell membrane</keyword>
<dbReference type="InterPro" id="IPR006303">
    <property type="entry name" value="FliR"/>
</dbReference>
<dbReference type="PRINTS" id="PR00953">
    <property type="entry name" value="TYPE3IMRPROT"/>
</dbReference>
<evidence type="ECO:0000256" key="1">
    <source>
        <dbReference type="ARBA" id="ARBA00002578"/>
    </source>
</evidence>
<evidence type="ECO:0000256" key="4">
    <source>
        <dbReference type="ARBA" id="ARBA00022475"/>
    </source>
</evidence>
<evidence type="ECO:0000256" key="3">
    <source>
        <dbReference type="ARBA" id="ARBA00021717"/>
    </source>
</evidence>
<dbReference type="InterPro" id="IPR002010">
    <property type="entry name" value="T3SS_IM_R"/>
</dbReference>
<gene>
    <name evidence="11" type="ordered locus">Marme_3221</name>
</gene>
<evidence type="ECO:0000256" key="10">
    <source>
        <dbReference type="RuleBase" id="RU362071"/>
    </source>
</evidence>
<dbReference type="Pfam" id="PF01311">
    <property type="entry name" value="Bac_export_1"/>
    <property type="match status" value="1"/>
</dbReference>